<evidence type="ECO:0000313" key="1">
    <source>
        <dbReference type="EMBL" id="MBM6831008.1"/>
    </source>
</evidence>
<organism evidence="1 2">
    <name type="scientific">Faecalicoccus acidiformans</name>
    <dbReference type="NCBI Taxonomy" id="915173"/>
    <lineage>
        <taxon>Bacteria</taxon>
        <taxon>Bacillati</taxon>
        <taxon>Bacillota</taxon>
        <taxon>Erysipelotrichia</taxon>
        <taxon>Erysipelotrichales</taxon>
        <taxon>Erysipelotrichaceae</taxon>
        <taxon>Faecalicoccus</taxon>
    </lineage>
</organism>
<protein>
    <submittedName>
        <fullName evidence="1">Uncharacterized protein</fullName>
    </submittedName>
</protein>
<proteinExistence type="predicted"/>
<name>A0ABS2FLV9_9FIRM</name>
<reference evidence="1 2" key="1">
    <citation type="journal article" date="2021" name="Sci. Rep.">
        <title>The distribution of antibiotic resistance genes in chicken gut microbiota commensals.</title>
        <authorList>
            <person name="Juricova H."/>
            <person name="Matiasovicova J."/>
            <person name="Kubasova T."/>
            <person name="Cejkova D."/>
            <person name="Rychlik I."/>
        </authorList>
    </citation>
    <scope>NUCLEOTIDE SEQUENCE [LARGE SCALE GENOMIC DNA]</scope>
    <source>
        <strain evidence="1 2">An423</strain>
    </source>
</reference>
<gene>
    <name evidence="1" type="ORF">H5982_02650</name>
</gene>
<evidence type="ECO:0000313" key="2">
    <source>
        <dbReference type="Proteomes" id="UP000775500"/>
    </source>
</evidence>
<sequence>MHWPIQFFRYSNQKNRNLINQMIQDDQIVMSRKRSESIEDILLQGLLTDNRMISFWIQCLYTGKWSTGEVLSSVFDHNASGSNFSSLKMDLRSLIRFALQEQQYLVQTELNTEPIRHYIEQCQSMIKRFEQLAENEENPDVIRRYHSANNSLIEMIMEVRTKQIDYKKGYQLILDNWDELYLWSIPFKLLSDLATMQVRWRDTPKSRWKLSFELRHLIENCPEYVE</sequence>
<accession>A0ABS2FLV9</accession>
<comment type="caution">
    <text evidence="1">The sequence shown here is derived from an EMBL/GenBank/DDBJ whole genome shotgun (WGS) entry which is preliminary data.</text>
</comment>
<dbReference type="EMBL" id="JACJLU010000002">
    <property type="protein sequence ID" value="MBM6831008.1"/>
    <property type="molecule type" value="Genomic_DNA"/>
</dbReference>
<dbReference type="RefSeq" id="WP_204684986.1">
    <property type="nucleotide sequence ID" value="NZ_JACJLU010000002.1"/>
</dbReference>
<keyword evidence="2" id="KW-1185">Reference proteome</keyword>
<dbReference type="Proteomes" id="UP000775500">
    <property type="component" value="Unassembled WGS sequence"/>
</dbReference>